<dbReference type="FunFam" id="3.40.1280.30:FF:000001">
    <property type="entry name" value="tRNA methyltransferase 10 homolog A"/>
    <property type="match status" value="1"/>
</dbReference>
<evidence type="ECO:0000259" key="6">
    <source>
        <dbReference type="PROSITE" id="PS51675"/>
    </source>
</evidence>
<evidence type="ECO:0000256" key="3">
    <source>
        <dbReference type="ARBA" id="ARBA00022679"/>
    </source>
</evidence>
<name>A0A1B6FGG7_9HEMI</name>
<keyword evidence="3" id="KW-0808">Transferase</keyword>
<feature type="domain" description="SAM-dependent MTase TRM10-type" evidence="6">
    <location>
        <begin position="137"/>
        <end position="330"/>
    </location>
</feature>
<dbReference type="InterPro" id="IPR028564">
    <property type="entry name" value="MT_TRM10-typ"/>
</dbReference>
<dbReference type="CDD" id="cd18101">
    <property type="entry name" value="Trm10euk_A"/>
    <property type="match status" value="1"/>
</dbReference>
<dbReference type="Gene3D" id="3.40.1280.30">
    <property type="match status" value="1"/>
</dbReference>
<dbReference type="PROSITE" id="PS51675">
    <property type="entry name" value="SAM_MT_TRM10"/>
    <property type="match status" value="1"/>
</dbReference>
<organism evidence="7">
    <name type="scientific">Cuerna arida</name>
    <dbReference type="NCBI Taxonomy" id="1464854"/>
    <lineage>
        <taxon>Eukaryota</taxon>
        <taxon>Metazoa</taxon>
        <taxon>Ecdysozoa</taxon>
        <taxon>Arthropoda</taxon>
        <taxon>Hexapoda</taxon>
        <taxon>Insecta</taxon>
        <taxon>Pterygota</taxon>
        <taxon>Neoptera</taxon>
        <taxon>Paraneoptera</taxon>
        <taxon>Hemiptera</taxon>
        <taxon>Auchenorrhyncha</taxon>
        <taxon>Membracoidea</taxon>
        <taxon>Cicadellidae</taxon>
        <taxon>Cicadellinae</taxon>
        <taxon>Proconiini</taxon>
        <taxon>Cuerna</taxon>
    </lineage>
</organism>
<dbReference type="AlphaFoldDB" id="A0A1B6FGG7"/>
<dbReference type="EC" id="2.1.1.221" evidence="1"/>
<proteinExistence type="predicted"/>
<gene>
    <name evidence="7" type="ORF">g.11261</name>
</gene>
<dbReference type="InterPro" id="IPR007356">
    <property type="entry name" value="tRNA_m1G_MeTrfase_euk"/>
</dbReference>
<keyword evidence="4" id="KW-0949">S-adenosyl-L-methionine</keyword>
<dbReference type="PANTHER" id="PTHR13563">
    <property type="entry name" value="TRNA (GUANINE-9-) METHYLTRANSFERASE"/>
    <property type="match status" value="1"/>
</dbReference>
<keyword evidence="2" id="KW-0489">Methyltransferase</keyword>
<evidence type="ECO:0000256" key="1">
    <source>
        <dbReference type="ARBA" id="ARBA00012797"/>
    </source>
</evidence>
<dbReference type="InterPro" id="IPR038459">
    <property type="entry name" value="MT_TRM10-typ_sf"/>
</dbReference>
<evidence type="ECO:0000256" key="4">
    <source>
        <dbReference type="ARBA" id="ARBA00022691"/>
    </source>
</evidence>
<evidence type="ECO:0000256" key="2">
    <source>
        <dbReference type="ARBA" id="ARBA00022603"/>
    </source>
</evidence>
<dbReference type="EMBL" id="GECZ01020499">
    <property type="protein sequence ID" value="JAS49270.1"/>
    <property type="molecule type" value="Transcribed_RNA"/>
</dbReference>
<dbReference type="GO" id="GO:0002939">
    <property type="term" value="P:tRNA N1-guanine methylation"/>
    <property type="evidence" value="ECO:0007669"/>
    <property type="project" value="TreeGrafter"/>
</dbReference>
<evidence type="ECO:0000256" key="5">
    <source>
        <dbReference type="ARBA" id="ARBA00048434"/>
    </source>
</evidence>
<dbReference type="GO" id="GO:0005654">
    <property type="term" value="C:nucleoplasm"/>
    <property type="evidence" value="ECO:0007669"/>
    <property type="project" value="TreeGrafter"/>
</dbReference>
<dbReference type="PANTHER" id="PTHR13563:SF13">
    <property type="entry name" value="TRNA METHYLTRANSFERASE 10 HOMOLOG A"/>
    <property type="match status" value="1"/>
</dbReference>
<reference evidence="7" key="1">
    <citation type="submission" date="2015-11" db="EMBL/GenBank/DDBJ databases">
        <title>De novo transcriptome assembly of four potential Pierce s Disease insect vectors from Arizona vineyards.</title>
        <authorList>
            <person name="Tassone E.E."/>
        </authorList>
    </citation>
    <scope>NUCLEOTIDE SEQUENCE</scope>
</reference>
<accession>A0A1B6FGG7</accession>
<evidence type="ECO:0000313" key="7">
    <source>
        <dbReference type="EMBL" id="JAS49270.1"/>
    </source>
</evidence>
<sequence>MDFSDTEENSQGLNFKLKCVDELQNPNDLTISTIQEAEIEVCQDSEKSSVDSGVGEVCKRSQDTLEDEESPEFKKKMWHKLWEPIEIPPNLSKRQRKKYIRKVLWETKWKPERRAKEREKLKQKKRNARLNNESLGPSRKMLKHCTMALSSCKLRIALDFSFDDLMSEKDIGKCLKQLNHCYCMNRRALNPLQLYVTNFCGKSKEEMARSTGYQNWDVYFHEENHISIFDKKDLVYLTSDSENILSKLDETKVYVIGALVDHNQHKGKTLSVANKQEISHAQLPIREFLDMTTRQVLTIDHVFEILILVSEGVSWKEAFLKVIPQRKGAVEKTA</sequence>
<dbReference type="GO" id="GO:0052905">
    <property type="term" value="F:tRNA (guanosine(9)-N1)-methyltransferase activity"/>
    <property type="evidence" value="ECO:0007669"/>
    <property type="project" value="UniProtKB-EC"/>
</dbReference>
<dbReference type="GO" id="GO:0000049">
    <property type="term" value="F:tRNA binding"/>
    <property type="evidence" value="ECO:0007669"/>
    <property type="project" value="TreeGrafter"/>
</dbReference>
<protein>
    <recommendedName>
        <fullName evidence="1">tRNA (guanine(9)-N(1))-methyltransferase</fullName>
        <ecNumber evidence="1">2.1.1.221</ecNumber>
    </recommendedName>
</protein>
<comment type="catalytic activity">
    <reaction evidence="5">
        <text>guanosine(9) in tRNA + S-adenosyl-L-methionine = N(1)-methylguanosine(9) in tRNA + S-adenosyl-L-homocysteine + H(+)</text>
        <dbReference type="Rhea" id="RHEA:43156"/>
        <dbReference type="Rhea" id="RHEA-COMP:10367"/>
        <dbReference type="Rhea" id="RHEA-COMP:10368"/>
        <dbReference type="ChEBI" id="CHEBI:15378"/>
        <dbReference type="ChEBI" id="CHEBI:57856"/>
        <dbReference type="ChEBI" id="CHEBI:59789"/>
        <dbReference type="ChEBI" id="CHEBI:73542"/>
        <dbReference type="ChEBI" id="CHEBI:74269"/>
        <dbReference type="EC" id="2.1.1.221"/>
    </reaction>
</comment>